<sequence>MSTAGAIQPFEFVGCLELREMLGRAAWDERELLAGIEDVPAGSISYHTRSYFLRSRYLAAPYPNDFATWAAIQVRDRVLGERLAVVDLFDFADVEQLRGELVGIIDHHLTTL</sequence>
<gene>
    <name evidence="1" type="ORF">E6G99_03145</name>
</gene>
<organism evidence="1 2">
    <name type="scientific">Candidatus Segetimicrobium genomatis</name>
    <dbReference type="NCBI Taxonomy" id="2569760"/>
    <lineage>
        <taxon>Bacteria</taxon>
        <taxon>Bacillati</taxon>
        <taxon>Candidatus Sysuimicrobiota</taxon>
        <taxon>Candidatus Sysuimicrobiia</taxon>
        <taxon>Candidatus Sysuimicrobiales</taxon>
        <taxon>Candidatus Segetimicrobiaceae</taxon>
        <taxon>Candidatus Segetimicrobium</taxon>
    </lineage>
</organism>
<name>A0A537LMB9_9BACT</name>
<evidence type="ECO:0000313" key="1">
    <source>
        <dbReference type="EMBL" id="TMJ09154.1"/>
    </source>
</evidence>
<comment type="caution">
    <text evidence="1">The sequence shown here is derived from an EMBL/GenBank/DDBJ whole genome shotgun (WGS) entry which is preliminary data.</text>
</comment>
<dbReference type="Pfam" id="PF19027">
    <property type="entry name" value="DUF5752"/>
    <property type="match status" value="1"/>
</dbReference>
<feature type="non-terminal residue" evidence="1">
    <location>
        <position position="112"/>
    </location>
</feature>
<accession>A0A537LMB9</accession>
<dbReference type="AlphaFoldDB" id="A0A537LMB9"/>
<dbReference type="Proteomes" id="UP000318661">
    <property type="component" value="Unassembled WGS sequence"/>
</dbReference>
<dbReference type="EMBL" id="VBAJ01000067">
    <property type="protein sequence ID" value="TMJ09154.1"/>
    <property type="molecule type" value="Genomic_DNA"/>
</dbReference>
<protein>
    <submittedName>
        <fullName evidence="1">Uncharacterized protein</fullName>
    </submittedName>
</protein>
<proteinExistence type="predicted"/>
<evidence type="ECO:0000313" key="2">
    <source>
        <dbReference type="Proteomes" id="UP000318661"/>
    </source>
</evidence>
<dbReference type="InterPro" id="IPR044036">
    <property type="entry name" value="DUF5752"/>
</dbReference>
<reference evidence="1 2" key="1">
    <citation type="journal article" date="2019" name="Nat. Microbiol.">
        <title>Mediterranean grassland soil C-N compound turnover is dependent on rainfall and depth, and is mediated by genomically divergent microorganisms.</title>
        <authorList>
            <person name="Diamond S."/>
            <person name="Andeer P.F."/>
            <person name="Li Z."/>
            <person name="Crits-Christoph A."/>
            <person name="Burstein D."/>
            <person name="Anantharaman K."/>
            <person name="Lane K.R."/>
            <person name="Thomas B.C."/>
            <person name="Pan C."/>
            <person name="Northen T.R."/>
            <person name="Banfield J.F."/>
        </authorList>
    </citation>
    <scope>NUCLEOTIDE SEQUENCE [LARGE SCALE GENOMIC DNA]</scope>
    <source>
        <strain evidence="1">NP_2</strain>
    </source>
</reference>